<reference evidence="2" key="1">
    <citation type="journal article" date="2017" name="Nature">
        <title>The genome of Chenopodium quinoa.</title>
        <authorList>
            <person name="Jarvis D.E."/>
            <person name="Ho Y.S."/>
            <person name="Lightfoot D.J."/>
            <person name="Schmoeckel S.M."/>
            <person name="Li B."/>
            <person name="Borm T.J.A."/>
            <person name="Ohyanagi H."/>
            <person name="Mineta K."/>
            <person name="Michell C.T."/>
            <person name="Saber N."/>
            <person name="Kharbatia N.M."/>
            <person name="Rupper R.R."/>
            <person name="Sharp A.R."/>
            <person name="Dally N."/>
            <person name="Boughton B.A."/>
            <person name="Woo Y.H."/>
            <person name="Gao G."/>
            <person name="Schijlen E.G.W.M."/>
            <person name="Guo X."/>
            <person name="Momin A.A."/>
            <person name="Negrao S."/>
            <person name="Al-Babili S."/>
            <person name="Gehring C."/>
            <person name="Roessner U."/>
            <person name="Jung C."/>
            <person name="Murphy K."/>
            <person name="Arold S.T."/>
            <person name="Gojobori T."/>
            <person name="van der Linden C.G."/>
            <person name="van Loo E.N."/>
            <person name="Jellen E.N."/>
            <person name="Maughan P.J."/>
            <person name="Tester M."/>
        </authorList>
    </citation>
    <scope>NUCLEOTIDE SEQUENCE [LARGE SCALE GENOMIC DNA]</scope>
    <source>
        <strain evidence="2">cv. PI 614886</strain>
    </source>
</reference>
<dbReference type="EnsemblPlants" id="AUR62039133-RA">
    <property type="protein sequence ID" value="AUR62039133-RA:cds"/>
    <property type="gene ID" value="AUR62039133"/>
</dbReference>
<keyword evidence="3" id="KW-1185">Reference proteome</keyword>
<dbReference type="Gramene" id="AUR62039133-RA">
    <property type="protein sequence ID" value="AUR62039133-RA:cds"/>
    <property type="gene ID" value="AUR62039133"/>
</dbReference>
<dbReference type="PANTHER" id="PTHR33116:SF86">
    <property type="entry name" value="REVERSE TRANSCRIPTASE DOMAIN-CONTAINING PROTEIN"/>
    <property type="match status" value="1"/>
</dbReference>
<feature type="domain" description="Reverse transcriptase zinc-binding" evidence="1">
    <location>
        <begin position="279"/>
        <end position="370"/>
    </location>
</feature>
<sequence length="394" mass="45100">MLQSKLSFKAIEGHKKYLGLPTYLGSSKKHIFSIIQDKVWKKLKRWKGGYLSQAGQEILIKSIAHAIPTYAMECFILPSSILKEIEKMCLNFFCSQRNNEHKTAWVAWEKLNFSKRDGGLGMRDLSVFNKAMLAKQVCRLLNKPNSLMSKTLKQKYFPNCELMEAKVNTNVSYTWRSLMSARGVIARGARKLVGNGNTVEIWKDPWVPNLPNFKALQRLHLPDDAPKLVAELFCNGEWDQDRLREHFSAWEVREILKIPVAHQGVEDGWTWHFTKNGEFSVRSASCLLEETTGPTTLTIPNKTTWSLLWYARVPPKIKHFGWRSLHNGLPVCYNLKRRGICSSDVCPVRGEFSESSAHALIFCIHAKNVWYLSPLRLAAERIISFLSLTGAILY</sequence>
<dbReference type="OMA" id="HESKCIF"/>
<evidence type="ECO:0000313" key="3">
    <source>
        <dbReference type="Proteomes" id="UP000596660"/>
    </source>
</evidence>
<organism evidence="2 3">
    <name type="scientific">Chenopodium quinoa</name>
    <name type="common">Quinoa</name>
    <dbReference type="NCBI Taxonomy" id="63459"/>
    <lineage>
        <taxon>Eukaryota</taxon>
        <taxon>Viridiplantae</taxon>
        <taxon>Streptophyta</taxon>
        <taxon>Embryophyta</taxon>
        <taxon>Tracheophyta</taxon>
        <taxon>Spermatophyta</taxon>
        <taxon>Magnoliopsida</taxon>
        <taxon>eudicotyledons</taxon>
        <taxon>Gunneridae</taxon>
        <taxon>Pentapetalae</taxon>
        <taxon>Caryophyllales</taxon>
        <taxon>Chenopodiaceae</taxon>
        <taxon>Chenopodioideae</taxon>
        <taxon>Atripliceae</taxon>
        <taxon>Chenopodium</taxon>
    </lineage>
</organism>
<dbReference type="Proteomes" id="UP000596660">
    <property type="component" value="Unplaced"/>
</dbReference>
<proteinExistence type="predicted"/>
<protein>
    <recommendedName>
        <fullName evidence="1">Reverse transcriptase zinc-binding domain-containing protein</fullName>
    </recommendedName>
</protein>
<reference evidence="2" key="2">
    <citation type="submission" date="2021-03" db="UniProtKB">
        <authorList>
            <consortium name="EnsemblPlants"/>
        </authorList>
    </citation>
    <scope>IDENTIFICATION</scope>
</reference>
<dbReference type="PANTHER" id="PTHR33116">
    <property type="entry name" value="REVERSE TRANSCRIPTASE ZINC-BINDING DOMAIN-CONTAINING PROTEIN-RELATED-RELATED"/>
    <property type="match status" value="1"/>
</dbReference>
<accession>A0A803N1Y0</accession>
<dbReference type="InterPro" id="IPR026960">
    <property type="entry name" value="RVT-Znf"/>
</dbReference>
<dbReference type="AlphaFoldDB" id="A0A803N1Y0"/>
<evidence type="ECO:0000259" key="1">
    <source>
        <dbReference type="Pfam" id="PF13966"/>
    </source>
</evidence>
<name>A0A803N1Y0_CHEQI</name>
<evidence type="ECO:0000313" key="2">
    <source>
        <dbReference type="EnsemblPlants" id="AUR62039133-RA:cds"/>
    </source>
</evidence>
<dbReference type="Pfam" id="PF13966">
    <property type="entry name" value="zf-RVT"/>
    <property type="match status" value="1"/>
</dbReference>